<evidence type="ECO:0000259" key="4">
    <source>
        <dbReference type="Pfam" id="PF07859"/>
    </source>
</evidence>
<proteinExistence type="inferred from homology"/>
<dbReference type="InterPro" id="IPR029058">
    <property type="entry name" value="AB_hydrolase_fold"/>
</dbReference>
<organism evidence="5 6">
    <name type="scientific">Actinomadura miaoliensis</name>
    <dbReference type="NCBI Taxonomy" id="430685"/>
    <lineage>
        <taxon>Bacteria</taxon>
        <taxon>Bacillati</taxon>
        <taxon>Actinomycetota</taxon>
        <taxon>Actinomycetes</taxon>
        <taxon>Streptosporangiales</taxon>
        <taxon>Thermomonosporaceae</taxon>
        <taxon>Actinomadura</taxon>
    </lineage>
</organism>
<dbReference type="PROSITE" id="PS01174">
    <property type="entry name" value="LIPASE_GDXG_SER"/>
    <property type="match status" value="1"/>
</dbReference>
<dbReference type="PANTHER" id="PTHR48081">
    <property type="entry name" value="AB HYDROLASE SUPERFAMILY PROTEIN C4A8.06C"/>
    <property type="match status" value="1"/>
</dbReference>
<gene>
    <name evidence="5" type="ORF">GCM10022214_01060</name>
</gene>
<evidence type="ECO:0000256" key="2">
    <source>
        <dbReference type="ARBA" id="ARBA00022801"/>
    </source>
</evidence>
<dbReference type="InterPro" id="IPR050300">
    <property type="entry name" value="GDXG_lipolytic_enzyme"/>
</dbReference>
<dbReference type="InterPro" id="IPR013094">
    <property type="entry name" value="AB_hydrolase_3"/>
</dbReference>
<dbReference type="PANTHER" id="PTHR48081:SF30">
    <property type="entry name" value="ACETYL-HYDROLASE LIPR-RELATED"/>
    <property type="match status" value="1"/>
</dbReference>
<dbReference type="Proteomes" id="UP001500683">
    <property type="component" value="Unassembled WGS sequence"/>
</dbReference>
<evidence type="ECO:0000313" key="5">
    <source>
        <dbReference type="EMBL" id="GAA4054172.1"/>
    </source>
</evidence>
<keyword evidence="2 5" id="KW-0378">Hydrolase</keyword>
<evidence type="ECO:0000256" key="3">
    <source>
        <dbReference type="PROSITE-ProRule" id="PRU10038"/>
    </source>
</evidence>
<name>A0ABP7UWC5_9ACTN</name>
<comment type="similarity">
    <text evidence="1">Belongs to the 'GDXG' lipolytic enzyme family.</text>
</comment>
<dbReference type="Pfam" id="PF07859">
    <property type="entry name" value="Abhydrolase_3"/>
    <property type="match status" value="1"/>
</dbReference>
<protein>
    <submittedName>
        <fullName evidence="5">Alpha/beta hydrolase</fullName>
    </submittedName>
</protein>
<accession>A0ABP7UWC5</accession>
<dbReference type="GO" id="GO:0016787">
    <property type="term" value="F:hydrolase activity"/>
    <property type="evidence" value="ECO:0007669"/>
    <property type="project" value="UniProtKB-KW"/>
</dbReference>
<keyword evidence="6" id="KW-1185">Reference proteome</keyword>
<dbReference type="EMBL" id="BAAAZG010000001">
    <property type="protein sequence ID" value="GAA4054172.1"/>
    <property type="molecule type" value="Genomic_DNA"/>
</dbReference>
<dbReference type="InterPro" id="IPR033140">
    <property type="entry name" value="Lipase_GDXG_put_SER_AS"/>
</dbReference>
<reference evidence="6" key="1">
    <citation type="journal article" date="2019" name="Int. J. Syst. Evol. Microbiol.">
        <title>The Global Catalogue of Microorganisms (GCM) 10K type strain sequencing project: providing services to taxonomists for standard genome sequencing and annotation.</title>
        <authorList>
            <consortium name="The Broad Institute Genomics Platform"/>
            <consortium name="The Broad Institute Genome Sequencing Center for Infectious Disease"/>
            <person name="Wu L."/>
            <person name="Ma J."/>
        </authorList>
    </citation>
    <scope>NUCLEOTIDE SEQUENCE [LARGE SCALE GENOMIC DNA]</scope>
    <source>
        <strain evidence="6">JCM 16702</strain>
    </source>
</reference>
<dbReference type="SUPFAM" id="SSF53474">
    <property type="entry name" value="alpha/beta-Hydrolases"/>
    <property type="match status" value="1"/>
</dbReference>
<feature type="active site" evidence="3">
    <location>
        <position position="160"/>
    </location>
</feature>
<dbReference type="Gene3D" id="3.40.50.1820">
    <property type="entry name" value="alpha/beta hydrolase"/>
    <property type="match status" value="1"/>
</dbReference>
<dbReference type="RefSeq" id="WP_344939156.1">
    <property type="nucleotide sequence ID" value="NZ_BAAAZG010000001.1"/>
</dbReference>
<feature type="domain" description="Alpha/beta hydrolase fold-3" evidence="4">
    <location>
        <begin position="86"/>
        <end position="285"/>
    </location>
</feature>
<sequence length="319" mass="34650">MEPVIDFRPGVSREARRFAAFMRTAVRPMFAYGPMRPSMLRLAMLLDLGAPMVMRPPRGTEIGRVRLGDFHGEWVRPAGGSGARVILYLHGGGFFCCGLRTHRGLVARIAERSDAVAFSVAYRQLPTAPLAMSMADALAAYRWILDQGCDPERLVIAGDSAGAYLAFTTVIAARDAGLPVPAGIVGLSPLTDLDHEVRASYEYTRRDAYIPAHRLGALKRLLLAGMEPDAVVSPCDRDLRGLPPVFMLAGSREALRWDAELMAGRLAEAGVPHLLQIWEEQVHVFPAFAGAVPEGRQAIEEIGSFVRARTSSHPLGVVA</sequence>
<comment type="caution">
    <text evidence="5">The sequence shown here is derived from an EMBL/GenBank/DDBJ whole genome shotgun (WGS) entry which is preliminary data.</text>
</comment>
<evidence type="ECO:0000256" key="1">
    <source>
        <dbReference type="ARBA" id="ARBA00010515"/>
    </source>
</evidence>
<evidence type="ECO:0000313" key="6">
    <source>
        <dbReference type="Proteomes" id="UP001500683"/>
    </source>
</evidence>